<dbReference type="AlphaFoldDB" id="A0A4Q9PTV3"/>
<evidence type="ECO:0008006" key="3">
    <source>
        <dbReference type="Google" id="ProtNLM"/>
    </source>
</evidence>
<feature type="non-terminal residue" evidence="1">
    <location>
        <position position="107"/>
    </location>
</feature>
<protein>
    <recommendedName>
        <fullName evidence="3">Winged helix-turn helix domain-containing protein</fullName>
    </recommendedName>
</protein>
<keyword evidence="2" id="KW-1185">Reference proteome</keyword>
<dbReference type="STRING" id="114155.A0A4Q9PTV3"/>
<dbReference type="Proteomes" id="UP000292082">
    <property type="component" value="Unassembled WGS sequence"/>
</dbReference>
<sequence>LIHMRYIKRISTEEIHDCTGVKARTIQRILNLFNKTATVSPQGPSRIYESCLTQENMKFFEGHIEHSPDAYLDELKIHLEDACGKRVSKTSVWRALRKMGFTLKKVR</sequence>
<proteinExistence type="predicted"/>
<accession>A0A4Q9PTV3</accession>
<dbReference type="SUPFAM" id="SSF46689">
    <property type="entry name" value="Homeodomain-like"/>
    <property type="match status" value="1"/>
</dbReference>
<feature type="non-terminal residue" evidence="1">
    <location>
        <position position="1"/>
    </location>
</feature>
<evidence type="ECO:0000313" key="1">
    <source>
        <dbReference type="EMBL" id="TBU57947.1"/>
    </source>
</evidence>
<dbReference type="InterPro" id="IPR009057">
    <property type="entry name" value="Homeodomain-like_sf"/>
</dbReference>
<name>A0A4Q9PTV3_9APHY</name>
<gene>
    <name evidence="1" type="ORF">BD310DRAFT_802046</name>
</gene>
<dbReference type="EMBL" id="ML145131">
    <property type="protein sequence ID" value="TBU57947.1"/>
    <property type="molecule type" value="Genomic_DNA"/>
</dbReference>
<organism evidence="1 2">
    <name type="scientific">Dichomitus squalens</name>
    <dbReference type="NCBI Taxonomy" id="114155"/>
    <lineage>
        <taxon>Eukaryota</taxon>
        <taxon>Fungi</taxon>
        <taxon>Dikarya</taxon>
        <taxon>Basidiomycota</taxon>
        <taxon>Agaricomycotina</taxon>
        <taxon>Agaricomycetes</taxon>
        <taxon>Polyporales</taxon>
        <taxon>Polyporaceae</taxon>
        <taxon>Dichomitus</taxon>
    </lineage>
</organism>
<reference evidence="1 2" key="1">
    <citation type="submission" date="2019-01" db="EMBL/GenBank/DDBJ databases">
        <title>Draft genome sequences of three monokaryotic isolates of the white-rot basidiomycete fungus Dichomitus squalens.</title>
        <authorList>
            <consortium name="DOE Joint Genome Institute"/>
            <person name="Lopez S.C."/>
            <person name="Andreopoulos B."/>
            <person name="Pangilinan J."/>
            <person name="Lipzen A."/>
            <person name="Riley R."/>
            <person name="Ahrendt S."/>
            <person name="Ng V."/>
            <person name="Barry K."/>
            <person name="Daum C."/>
            <person name="Grigoriev I.V."/>
            <person name="Hilden K.S."/>
            <person name="Makela M.R."/>
            <person name="de Vries R.P."/>
        </authorList>
    </citation>
    <scope>NUCLEOTIDE SEQUENCE [LARGE SCALE GENOMIC DNA]</scope>
    <source>
        <strain evidence="1 2">CBS 464.89</strain>
    </source>
</reference>
<evidence type="ECO:0000313" key="2">
    <source>
        <dbReference type="Proteomes" id="UP000292082"/>
    </source>
</evidence>